<organism evidence="1 2">
    <name type="scientific">Clunio marinus</name>
    <dbReference type="NCBI Taxonomy" id="568069"/>
    <lineage>
        <taxon>Eukaryota</taxon>
        <taxon>Metazoa</taxon>
        <taxon>Ecdysozoa</taxon>
        <taxon>Arthropoda</taxon>
        <taxon>Hexapoda</taxon>
        <taxon>Insecta</taxon>
        <taxon>Pterygota</taxon>
        <taxon>Neoptera</taxon>
        <taxon>Endopterygota</taxon>
        <taxon>Diptera</taxon>
        <taxon>Nematocera</taxon>
        <taxon>Chironomoidea</taxon>
        <taxon>Chironomidae</taxon>
        <taxon>Clunio</taxon>
    </lineage>
</organism>
<reference evidence="1 2" key="1">
    <citation type="submission" date="2015-04" db="EMBL/GenBank/DDBJ databases">
        <authorList>
            <person name="Syromyatnikov M.Y."/>
            <person name="Popov V.N."/>
        </authorList>
    </citation>
    <scope>NUCLEOTIDE SEQUENCE [LARGE SCALE GENOMIC DNA]</scope>
</reference>
<dbReference type="Proteomes" id="UP000183832">
    <property type="component" value="Unassembled WGS sequence"/>
</dbReference>
<sequence length="94" mass="10964">MFMFDKEFVEKFSYTCLLHDFMFKSFTAQNRINFKYTFNVFQGDSLLLFLSVYSHTSHGMVERENVFESSSGFVIFLVATIIQKLISGSSNQKD</sequence>
<gene>
    <name evidence="1" type="ORF">CLUMA_CG003505</name>
</gene>
<evidence type="ECO:0000313" key="2">
    <source>
        <dbReference type="Proteomes" id="UP000183832"/>
    </source>
</evidence>
<dbReference type="AlphaFoldDB" id="A0A1J1HTI7"/>
<dbReference type="EMBL" id="CVRI01000014">
    <property type="protein sequence ID" value="CRK89790.1"/>
    <property type="molecule type" value="Genomic_DNA"/>
</dbReference>
<evidence type="ECO:0000313" key="1">
    <source>
        <dbReference type="EMBL" id="CRK89790.1"/>
    </source>
</evidence>
<name>A0A1J1HTI7_9DIPT</name>
<keyword evidence="2" id="KW-1185">Reference proteome</keyword>
<proteinExistence type="predicted"/>
<accession>A0A1J1HTI7</accession>
<protein>
    <submittedName>
        <fullName evidence="1">CLUMA_CG003505, isoform A</fullName>
    </submittedName>
</protein>